<keyword evidence="3" id="KW-1185">Reference proteome</keyword>
<organism evidence="2 3">
    <name type="scientific">Panicum miliaceum</name>
    <name type="common">Proso millet</name>
    <name type="synonym">Broomcorn millet</name>
    <dbReference type="NCBI Taxonomy" id="4540"/>
    <lineage>
        <taxon>Eukaryota</taxon>
        <taxon>Viridiplantae</taxon>
        <taxon>Streptophyta</taxon>
        <taxon>Embryophyta</taxon>
        <taxon>Tracheophyta</taxon>
        <taxon>Spermatophyta</taxon>
        <taxon>Magnoliopsida</taxon>
        <taxon>Liliopsida</taxon>
        <taxon>Poales</taxon>
        <taxon>Poaceae</taxon>
        <taxon>PACMAD clade</taxon>
        <taxon>Panicoideae</taxon>
        <taxon>Panicodae</taxon>
        <taxon>Paniceae</taxon>
        <taxon>Panicinae</taxon>
        <taxon>Panicum</taxon>
        <taxon>Panicum sect. Panicum</taxon>
    </lineage>
</organism>
<feature type="compositionally biased region" description="Basic and acidic residues" evidence="1">
    <location>
        <begin position="26"/>
        <end position="35"/>
    </location>
</feature>
<evidence type="ECO:0000313" key="3">
    <source>
        <dbReference type="Proteomes" id="UP000275267"/>
    </source>
</evidence>
<feature type="compositionally biased region" description="Basic residues" evidence="1">
    <location>
        <begin position="61"/>
        <end position="73"/>
    </location>
</feature>
<gene>
    <name evidence="2" type="ORF">C2845_PM07G11630</name>
</gene>
<protein>
    <submittedName>
        <fullName evidence="2">Uncharacterized protein</fullName>
    </submittedName>
</protein>
<evidence type="ECO:0000313" key="2">
    <source>
        <dbReference type="EMBL" id="RLN21999.1"/>
    </source>
</evidence>
<feature type="region of interest" description="Disordered" evidence="1">
    <location>
        <begin position="1"/>
        <end position="186"/>
    </location>
</feature>
<evidence type="ECO:0000256" key="1">
    <source>
        <dbReference type="SAM" id="MobiDB-lite"/>
    </source>
</evidence>
<sequence>MAREHAPRTLWAPQASRASVRPLRGAQRDLEDRTGGTHKIKLRQKGGATCRVAAPNMAPRSHPKTGNLRKRRRGEASSVASRAQRTPTDVIRHGATQSRRSQIRLWGHHIGQRLQRSERRGLPEESAAPENTWSGRPDNRKNKRKAATVFSAAEGRNKQHPGRAPGGGAPRPGRGFQKPAPAKLGDGKWCEIHRTDRHDLTDCRLVKGLAEDHWKERSDRCPDGKNAPEEVGLGFQEPR</sequence>
<feature type="compositionally biased region" description="Basic and acidic residues" evidence="1">
    <location>
        <begin position="214"/>
        <end position="228"/>
    </location>
</feature>
<feature type="compositionally biased region" description="Polar residues" evidence="1">
    <location>
        <begin position="78"/>
        <end position="87"/>
    </location>
</feature>
<accession>A0A3L6SHC5</accession>
<proteinExistence type="predicted"/>
<dbReference type="AlphaFoldDB" id="A0A3L6SHC5"/>
<comment type="caution">
    <text evidence="2">The sequence shown here is derived from an EMBL/GenBank/DDBJ whole genome shotgun (WGS) entry which is preliminary data.</text>
</comment>
<dbReference type="Proteomes" id="UP000275267">
    <property type="component" value="Unassembled WGS sequence"/>
</dbReference>
<feature type="region of interest" description="Disordered" evidence="1">
    <location>
        <begin position="214"/>
        <end position="239"/>
    </location>
</feature>
<dbReference type="OrthoDB" id="693243at2759"/>
<dbReference type="EMBL" id="PQIB02000004">
    <property type="protein sequence ID" value="RLN21999.1"/>
    <property type="molecule type" value="Genomic_DNA"/>
</dbReference>
<name>A0A3L6SHC5_PANMI</name>
<reference evidence="3" key="1">
    <citation type="journal article" date="2019" name="Nat. Commun.">
        <title>The genome of broomcorn millet.</title>
        <authorList>
            <person name="Zou C."/>
            <person name="Miki D."/>
            <person name="Li D."/>
            <person name="Tang Q."/>
            <person name="Xiao L."/>
            <person name="Rajput S."/>
            <person name="Deng P."/>
            <person name="Jia W."/>
            <person name="Huang R."/>
            <person name="Zhang M."/>
            <person name="Sun Y."/>
            <person name="Hu J."/>
            <person name="Fu X."/>
            <person name="Schnable P.S."/>
            <person name="Li F."/>
            <person name="Zhang H."/>
            <person name="Feng B."/>
            <person name="Zhu X."/>
            <person name="Liu R."/>
            <person name="Schnable J.C."/>
            <person name="Zhu J.-K."/>
            <person name="Zhang H."/>
        </authorList>
    </citation>
    <scope>NUCLEOTIDE SEQUENCE [LARGE SCALE GENOMIC DNA]</scope>
</reference>